<dbReference type="AlphaFoldDB" id="A0A5B7IA87"/>
<reference evidence="1 2" key="1">
    <citation type="submission" date="2019-05" db="EMBL/GenBank/DDBJ databases">
        <title>Another draft genome of Portunus trituberculatus and its Hox gene families provides insights of decapod evolution.</title>
        <authorList>
            <person name="Jeong J.-H."/>
            <person name="Song I."/>
            <person name="Kim S."/>
            <person name="Choi T."/>
            <person name="Kim D."/>
            <person name="Ryu S."/>
            <person name="Kim W."/>
        </authorList>
    </citation>
    <scope>NUCLEOTIDE SEQUENCE [LARGE SCALE GENOMIC DNA]</scope>
    <source>
        <tissue evidence="1">Muscle</tissue>
    </source>
</reference>
<organism evidence="1 2">
    <name type="scientific">Portunus trituberculatus</name>
    <name type="common">Swimming crab</name>
    <name type="synonym">Neptunus trituberculatus</name>
    <dbReference type="NCBI Taxonomy" id="210409"/>
    <lineage>
        <taxon>Eukaryota</taxon>
        <taxon>Metazoa</taxon>
        <taxon>Ecdysozoa</taxon>
        <taxon>Arthropoda</taxon>
        <taxon>Crustacea</taxon>
        <taxon>Multicrustacea</taxon>
        <taxon>Malacostraca</taxon>
        <taxon>Eumalacostraca</taxon>
        <taxon>Eucarida</taxon>
        <taxon>Decapoda</taxon>
        <taxon>Pleocyemata</taxon>
        <taxon>Brachyura</taxon>
        <taxon>Eubrachyura</taxon>
        <taxon>Portunoidea</taxon>
        <taxon>Portunidae</taxon>
        <taxon>Portuninae</taxon>
        <taxon>Portunus</taxon>
    </lineage>
</organism>
<proteinExistence type="predicted"/>
<dbReference type="EMBL" id="VSRR010046392">
    <property type="protein sequence ID" value="MPC77654.1"/>
    <property type="molecule type" value="Genomic_DNA"/>
</dbReference>
<name>A0A5B7IA87_PORTR</name>
<gene>
    <name evidence="1" type="ORF">E2C01_072113</name>
</gene>
<protein>
    <submittedName>
        <fullName evidence="1">Uncharacterized protein</fullName>
    </submittedName>
</protein>
<keyword evidence="2" id="KW-1185">Reference proteome</keyword>
<evidence type="ECO:0000313" key="2">
    <source>
        <dbReference type="Proteomes" id="UP000324222"/>
    </source>
</evidence>
<comment type="caution">
    <text evidence="1">The sequence shown here is derived from an EMBL/GenBank/DDBJ whole genome shotgun (WGS) entry which is preliminary data.</text>
</comment>
<dbReference type="Proteomes" id="UP000324222">
    <property type="component" value="Unassembled WGS sequence"/>
</dbReference>
<accession>A0A5B7IA87</accession>
<sequence>MTSQPASQVSRSDADLVQDSSRWESRHTAVLCRALLPRVPLVWPRPQHYWCGCAALGRPAWRHTPTFQSGCELASCWACVAVAPSLTCRLPSHTSAAAPVAAAAHSGRGSPMATCCLPACWPAVGLHPTLPSYICRGGLRLAVRHAAPPLCLPQPAVLWQSRRGRAARHTAPALCRAPRSAAATHRNTLVSLSPTFISFPDPSDLTCDPGADPGWRSGGVWPSQGSLTSTTATHFPLHHSLCVLSCFSRPLYTCNYLLQNLLFICYCIY</sequence>
<evidence type="ECO:0000313" key="1">
    <source>
        <dbReference type="EMBL" id="MPC77654.1"/>
    </source>
</evidence>